<feature type="transmembrane region" description="Helical" evidence="1">
    <location>
        <begin position="44"/>
        <end position="62"/>
    </location>
</feature>
<dbReference type="AlphaFoldDB" id="A0A2A5RI08"/>
<evidence type="ECO:0000313" key="3">
    <source>
        <dbReference type="Proteomes" id="UP000218181"/>
    </source>
</evidence>
<dbReference type="EMBL" id="JXJU01000029">
    <property type="protein sequence ID" value="PCR98711.1"/>
    <property type="molecule type" value="Genomic_DNA"/>
</dbReference>
<protein>
    <submittedName>
        <fullName evidence="2">Uncharacterized protein</fullName>
    </submittedName>
</protein>
<proteinExistence type="predicted"/>
<keyword evidence="3" id="KW-1185">Reference proteome</keyword>
<reference evidence="2 3" key="1">
    <citation type="submission" date="2014-12" db="EMBL/GenBank/DDBJ databases">
        <title>Draft genome sequences of 10 type strains of Lactococcus.</title>
        <authorList>
            <person name="Sun Z."/>
            <person name="Zhong Z."/>
            <person name="Liu W."/>
            <person name="Zhang W."/>
            <person name="Zhang H."/>
        </authorList>
    </citation>
    <scope>NUCLEOTIDE SEQUENCE [LARGE SCALE GENOMIC DNA]</scope>
    <source>
        <strain evidence="2 3">JCM 16395</strain>
    </source>
</reference>
<accession>A0A2A5RI08</accession>
<feature type="transmembrane region" description="Helical" evidence="1">
    <location>
        <begin position="107"/>
        <end position="126"/>
    </location>
</feature>
<keyword evidence="1" id="KW-0472">Membrane</keyword>
<dbReference type="Proteomes" id="UP000218181">
    <property type="component" value="Unassembled WGS sequence"/>
</dbReference>
<comment type="caution">
    <text evidence="2">The sequence shown here is derived from an EMBL/GenBank/DDBJ whole genome shotgun (WGS) entry which is preliminary data.</text>
</comment>
<organism evidence="2 3">
    <name type="scientific">Lactococcus fujiensis JCM 16395</name>
    <dbReference type="NCBI Taxonomy" id="1291764"/>
    <lineage>
        <taxon>Bacteria</taxon>
        <taxon>Bacillati</taxon>
        <taxon>Bacillota</taxon>
        <taxon>Bacilli</taxon>
        <taxon>Lactobacillales</taxon>
        <taxon>Streptococcaceae</taxon>
        <taxon>Lactococcus</taxon>
    </lineage>
</organism>
<feature type="transmembrane region" description="Helical" evidence="1">
    <location>
        <begin position="138"/>
        <end position="159"/>
    </location>
</feature>
<sequence length="162" mass="19517">MNYLKKLRIMQLTSKIFFISIVISLVQILFLYNSEISYSNSDILIFKATNLVMFFFIIRYLYSFIKKLNILKKNYLLMNTKERDAEAKRQILYKGSLIYYKKIQRNFFMYIFFIIIMIVTFSLMIINGSPLKRYNDSFYINSIITGVIELPFLVYYLILDKK</sequence>
<gene>
    <name evidence="2" type="ORF">RT41_GL000947</name>
</gene>
<evidence type="ECO:0000256" key="1">
    <source>
        <dbReference type="SAM" id="Phobius"/>
    </source>
</evidence>
<evidence type="ECO:0000313" key="2">
    <source>
        <dbReference type="EMBL" id="PCR98711.1"/>
    </source>
</evidence>
<name>A0A2A5RI08_9LACT</name>
<feature type="transmembrane region" description="Helical" evidence="1">
    <location>
        <begin position="12"/>
        <end position="32"/>
    </location>
</feature>
<keyword evidence="1" id="KW-1133">Transmembrane helix</keyword>
<keyword evidence="1" id="KW-0812">Transmembrane</keyword>